<dbReference type="Gene3D" id="1.20.1280.50">
    <property type="match status" value="1"/>
</dbReference>
<feature type="transmembrane region" description="Helical" evidence="1">
    <location>
        <begin position="111"/>
        <end position="132"/>
    </location>
</feature>
<dbReference type="InterPro" id="IPR036047">
    <property type="entry name" value="F-box-like_dom_sf"/>
</dbReference>
<name>A0A6A5CHB2_NAEFO</name>
<dbReference type="VEuPathDB" id="AmoebaDB:NfTy_002130"/>
<dbReference type="VEuPathDB" id="AmoebaDB:NF0120220"/>
<dbReference type="AlphaFoldDB" id="A0A6A5CHB2"/>
<dbReference type="Proteomes" id="UP000444721">
    <property type="component" value="Unassembled WGS sequence"/>
</dbReference>
<evidence type="ECO:0000256" key="1">
    <source>
        <dbReference type="SAM" id="Phobius"/>
    </source>
</evidence>
<keyword evidence="1" id="KW-0472">Membrane</keyword>
<evidence type="ECO:0000313" key="3">
    <source>
        <dbReference type="EMBL" id="KAF0984679.1"/>
    </source>
</evidence>
<dbReference type="InterPro" id="IPR001810">
    <property type="entry name" value="F-box_dom"/>
</dbReference>
<keyword evidence="1" id="KW-1133">Transmembrane helix</keyword>
<dbReference type="RefSeq" id="XP_044569392.1">
    <property type="nucleotide sequence ID" value="XM_044709341.1"/>
</dbReference>
<dbReference type="OMA" id="HIDERYC"/>
<dbReference type="SMART" id="SM00256">
    <property type="entry name" value="FBOX"/>
    <property type="match status" value="1"/>
</dbReference>
<dbReference type="GeneID" id="68107796"/>
<proteinExistence type="predicted"/>
<accession>A0A6A5CHB2</accession>
<organism evidence="3 4">
    <name type="scientific">Naegleria fowleri</name>
    <name type="common">Brain eating amoeba</name>
    <dbReference type="NCBI Taxonomy" id="5763"/>
    <lineage>
        <taxon>Eukaryota</taxon>
        <taxon>Discoba</taxon>
        <taxon>Heterolobosea</taxon>
        <taxon>Tetramitia</taxon>
        <taxon>Eutetramitia</taxon>
        <taxon>Vahlkampfiidae</taxon>
        <taxon>Naegleria</taxon>
    </lineage>
</organism>
<sequence>MTPMMGTKSAKKSSRSLFANDVLVHILEYVDARTLLNASLVCQSWNESSNHDMLWKSKFKRFAHLKSFSSNIKKEYTKYLKERYAKMRAIDSCCYSCCKSMNCYCCASSPLAVILLIAFLGVWFGLFFGLNLREIQIKHVWHASTCYVVARDIRPYRCCDRSCPNCNECPKGLRKCQDVLATLPVNQTEQCCNGFACCSTCCDTCSSCDNNGCTTYSCNCECCSSVDDDFCTVTCYQCWKPIVFMQYNTTENATITSSMEEECGTNFDCVDSYFEIWQMGRNTSCWYDPSNPKDFSVTNEYTPWKLGVMGLFAALSVLSLIWMVWIVLVSIPACFVLNKIRNESLKIKLENELMEPSKCGNSF</sequence>
<gene>
    <name evidence="3" type="ORF">FDP41_000578</name>
</gene>
<keyword evidence="1" id="KW-0812">Transmembrane</keyword>
<feature type="transmembrane region" description="Helical" evidence="1">
    <location>
        <begin position="306"/>
        <end position="328"/>
    </location>
</feature>
<evidence type="ECO:0000313" key="4">
    <source>
        <dbReference type="Proteomes" id="UP000444721"/>
    </source>
</evidence>
<dbReference type="OrthoDB" id="3032252at2759"/>
<comment type="caution">
    <text evidence="3">The sequence shown here is derived from an EMBL/GenBank/DDBJ whole genome shotgun (WGS) entry which is preliminary data.</text>
</comment>
<dbReference type="VEuPathDB" id="AmoebaDB:FDP41_000578"/>
<dbReference type="PANTHER" id="PTHR47744">
    <property type="entry name" value="OS05G0526300 PROTEIN"/>
    <property type="match status" value="1"/>
</dbReference>
<reference evidence="3 4" key="1">
    <citation type="journal article" date="2019" name="Sci. Rep.">
        <title>Nanopore sequencing improves the draft genome of the human pathogenic amoeba Naegleria fowleri.</title>
        <authorList>
            <person name="Liechti N."/>
            <person name="Schurch N."/>
            <person name="Bruggmann R."/>
            <person name="Wittwer M."/>
        </authorList>
    </citation>
    <scope>NUCLEOTIDE SEQUENCE [LARGE SCALE GENOMIC DNA]</scope>
    <source>
        <strain evidence="3 4">ATCC 30894</strain>
    </source>
</reference>
<evidence type="ECO:0000259" key="2">
    <source>
        <dbReference type="PROSITE" id="PS50181"/>
    </source>
</evidence>
<protein>
    <recommendedName>
        <fullName evidence="2">F-box domain-containing protein</fullName>
    </recommendedName>
</protein>
<feature type="domain" description="F-box" evidence="2">
    <location>
        <begin position="12"/>
        <end position="58"/>
    </location>
</feature>
<keyword evidence="4" id="KW-1185">Reference proteome</keyword>
<dbReference type="EMBL" id="VFQX01000002">
    <property type="protein sequence ID" value="KAF0984679.1"/>
    <property type="molecule type" value="Genomic_DNA"/>
</dbReference>
<dbReference type="Pfam" id="PF12937">
    <property type="entry name" value="F-box-like"/>
    <property type="match status" value="1"/>
</dbReference>
<dbReference type="PROSITE" id="PS50181">
    <property type="entry name" value="FBOX"/>
    <property type="match status" value="1"/>
</dbReference>
<dbReference type="SUPFAM" id="SSF81383">
    <property type="entry name" value="F-box domain"/>
    <property type="match status" value="1"/>
</dbReference>
<dbReference type="PANTHER" id="PTHR47744:SF1">
    <property type="entry name" value="OS05G0526300 PROTEIN"/>
    <property type="match status" value="1"/>
</dbReference>